<dbReference type="EMBL" id="CP017111">
    <property type="protein sequence ID" value="AOO66375.1"/>
    <property type="molecule type" value="Genomic_DNA"/>
</dbReference>
<gene>
    <name evidence="9" type="ORF">SHALO_2617</name>
</gene>
<keyword evidence="10" id="KW-1185">Reference proteome</keyword>
<dbReference type="RefSeq" id="WP_069478914.1">
    <property type="nucleotide sequence ID" value="NZ_CP017111.1"/>
</dbReference>
<accession>A0A1D7TN19</accession>
<keyword evidence="5 7" id="KW-1133">Transmembrane helix</keyword>
<dbReference type="PATRIC" id="fig|1193502.14.peg.2649"/>
<evidence type="ECO:0000256" key="4">
    <source>
        <dbReference type="ARBA" id="ARBA00022692"/>
    </source>
</evidence>
<feature type="transmembrane region" description="Helical" evidence="7">
    <location>
        <begin position="228"/>
        <end position="250"/>
    </location>
</feature>
<dbReference type="PANTHER" id="PTHR30489">
    <property type="entry name" value="LIPOPROTEIN-RELEASING SYSTEM TRANSMEMBRANE PROTEIN LOLE"/>
    <property type="match status" value="1"/>
</dbReference>
<feature type="transmembrane region" description="Helical" evidence="7">
    <location>
        <begin position="21"/>
        <end position="41"/>
    </location>
</feature>
<evidence type="ECO:0000256" key="2">
    <source>
        <dbReference type="ARBA" id="ARBA00005236"/>
    </source>
</evidence>
<reference evidence="10" key="1">
    <citation type="submission" date="2016-08" db="EMBL/GenBank/DDBJ databases">
        <title>Complete genome sequence of the organohalide-respiring Epsilonproteobacterium Sulfurospirillum halorespirans.</title>
        <authorList>
            <person name="Goris T."/>
            <person name="Zimmermann J."/>
            <person name="Schenz B."/>
            <person name="Lemos M."/>
            <person name="Hackermueller J."/>
            <person name="Diekert G."/>
        </authorList>
    </citation>
    <scope>NUCLEOTIDE SEQUENCE [LARGE SCALE GENOMIC DNA]</scope>
    <source>
        <strain>DSM 13726</strain>
        <strain evidence="10">PCE-M2</strain>
    </source>
</reference>
<feature type="transmembrane region" description="Helical" evidence="7">
    <location>
        <begin position="334"/>
        <end position="357"/>
    </location>
</feature>
<feature type="transmembrane region" description="Helical" evidence="7">
    <location>
        <begin position="291"/>
        <end position="313"/>
    </location>
</feature>
<name>A0A1D7TN19_9BACT</name>
<evidence type="ECO:0000313" key="10">
    <source>
        <dbReference type="Proteomes" id="UP000094609"/>
    </source>
</evidence>
<evidence type="ECO:0000256" key="6">
    <source>
        <dbReference type="ARBA" id="ARBA00023136"/>
    </source>
</evidence>
<organism evidence="9 10">
    <name type="scientific">Sulfurospirillum halorespirans DSM 13726</name>
    <dbReference type="NCBI Taxonomy" id="1193502"/>
    <lineage>
        <taxon>Bacteria</taxon>
        <taxon>Pseudomonadati</taxon>
        <taxon>Campylobacterota</taxon>
        <taxon>Epsilonproteobacteria</taxon>
        <taxon>Campylobacterales</taxon>
        <taxon>Sulfurospirillaceae</taxon>
        <taxon>Sulfurospirillum</taxon>
    </lineage>
</organism>
<evidence type="ECO:0000313" key="9">
    <source>
        <dbReference type="EMBL" id="AOO66375.1"/>
    </source>
</evidence>
<dbReference type="PANTHER" id="PTHR30489:SF0">
    <property type="entry name" value="LIPOPROTEIN-RELEASING SYSTEM TRANSMEMBRANE PROTEIN LOLE"/>
    <property type="match status" value="1"/>
</dbReference>
<dbReference type="GO" id="GO:0044874">
    <property type="term" value="P:lipoprotein localization to outer membrane"/>
    <property type="evidence" value="ECO:0007669"/>
    <property type="project" value="TreeGrafter"/>
</dbReference>
<comment type="similarity">
    <text evidence="2">Belongs to the ABC-4 integral membrane protein family. LolC/E subfamily.</text>
</comment>
<feature type="domain" description="ABC3 transporter permease C-terminal" evidence="8">
    <location>
        <begin position="236"/>
        <end position="360"/>
    </location>
</feature>
<dbReference type="AlphaFoldDB" id="A0A1D7TN19"/>
<keyword evidence="4 7" id="KW-0812">Transmembrane</keyword>
<evidence type="ECO:0000256" key="3">
    <source>
        <dbReference type="ARBA" id="ARBA00022475"/>
    </source>
</evidence>
<dbReference type="InterPro" id="IPR003838">
    <property type="entry name" value="ABC3_permease_C"/>
</dbReference>
<evidence type="ECO:0000256" key="1">
    <source>
        <dbReference type="ARBA" id="ARBA00004651"/>
    </source>
</evidence>
<evidence type="ECO:0000259" key="8">
    <source>
        <dbReference type="Pfam" id="PF02687"/>
    </source>
</evidence>
<dbReference type="STRING" id="1193502.SHALO_2617"/>
<sequence length="370" mass="41826">MFRKNFVEYAILLLFKDRNDHLFSFLIFSFIVFILSSVLFISDSLQYDLIQSINAQPSIVVENTRAGRAYQMHEGHVYDASQITGVSSVEGVVDGYHYFAQKRLWFHIIGDASLAKDEMIIGQGVQKAMAELYYEDEFHFLTEERLIKVKINKIAPKGTNILSNDAIFLNPNTARAVLGMEMDEYSKLYVSVPNPNEVGNVALKIVEIYPSAKATTQEDAMSAVRHLYYYKGGIFMILYVIALVSFFILLKNQISLVYGEKKKEIAILRSLGFCIKDIIALKFIQNTVVSVSAYLLGVALAYVYVFVFNAPYLRNIFLGNELENSISLTPVVDLNLLFLIFLFGVIPFLAFVILPAWKIAISDMSEAVKS</sequence>
<comment type="subcellular location">
    <subcellularLocation>
        <location evidence="1">Cell membrane</location>
        <topology evidence="1">Multi-pass membrane protein</topology>
    </subcellularLocation>
</comment>
<dbReference type="Proteomes" id="UP000094609">
    <property type="component" value="Chromosome"/>
</dbReference>
<dbReference type="Pfam" id="PF02687">
    <property type="entry name" value="FtsX"/>
    <property type="match status" value="1"/>
</dbReference>
<keyword evidence="6 7" id="KW-0472">Membrane</keyword>
<dbReference type="InterPro" id="IPR051447">
    <property type="entry name" value="Lipoprotein-release_system"/>
</dbReference>
<proteinExistence type="inferred from homology"/>
<protein>
    <submittedName>
        <fullName evidence="9">ABC transporter, permease</fullName>
    </submittedName>
</protein>
<keyword evidence="3" id="KW-1003">Cell membrane</keyword>
<evidence type="ECO:0000256" key="7">
    <source>
        <dbReference type="SAM" id="Phobius"/>
    </source>
</evidence>
<dbReference type="KEGG" id="shal:SHALO_2617"/>
<dbReference type="GO" id="GO:0098797">
    <property type="term" value="C:plasma membrane protein complex"/>
    <property type="evidence" value="ECO:0007669"/>
    <property type="project" value="TreeGrafter"/>
</dbReference>
<evidence type="ECO:0000256" key="5">
    <source>
        <dbReference type="ARBA" id="ARBA00022989"/>
    </source>
</evidence>